<accession>A0A645BS92</accession>
<comment type="caution">
    <text evidence="2">The sequence shown here is derived from an EMBL/GenBank/DDBJ whole genome shotgun (WGS) entry which is preliminary data.</text>
</comment>
<name>A0A645BS92_9ZZZZ</name>
<evidence type="ECO:0000313" key="2">
    <source>
        <dbReference type="EMBL" id="MPM66093.1"/>
    </source>
</evidence>
<proteinExistence type="predicted"/>
<gene>
    <name evidence="2" type="ORF">SDC9_113000</name>
</gene>
<dbReference type="EMBL" id="VSSQ01020885">
    <property type="protein sequence ID" value="MPM66093.1"/>
    <property type="molecule type" value="Genomic_DNA"/>
</dbReference>
<reference evidence="2" key="1">
    <citation type="submission" date="2019-08" db="EMBL/GenBank/DDBJ databases">
        <authorList>
            <person name="Kucharzyk K."/>
            <person name="Murdoch R.W."/>
            <person name="Higgins S."/>
            <person name="Loffler F."/>
        </authorList>
    </citation>
    <scope>NUCLEOTIDE SEQUENCE</scope>
</reference>
<dbReference type="AlphaFoldDB" id="A0A645BS92"/>
<feature type="compositionally biased region" description="Basic and acidic residues" evidence="1">
    <location>
        <begin position="42"/>
        <end position="51"/>
    </location>
</feature>
<feature type="region of interest" description="Disordered" evidence="1">
    <location>
        <begin position="1"/>
        <end position="57"/>
    </location>
</feature>
<evidence type="ECO:0000256" key="1">
    <source>
        <dbReference type="SAM" id="MobiDB-lite"/>
    </source>
</evidence>
<protein>
    <submittedName>
        <fullName evidence="2">Uncharacterized protein</fullName>
    </submittedName>
</protein>
<organism evidence="2">
    <name type="scientific">bioreactor metagenome</name>
    <dbReference type="NCBI Taxonomy" id="1076179"/>
    <lineage>
        <taxon>unclassified sequences</taxon>
        <taxon>metagenomes</taxon>
        <taxon>ecological metagenomes</taxon>
    </lineage>
</organism>
<sequence>MPGEQIGDGHALGRNHHSVGVQQGAAQARGEPLTHSGFAAPRHADQHHIAHVDSPAL</sequence>